<feature type="domain" description="T-SNARE coiled-coil homology" evidence="8">
    <location>
        <begin position="195"/>
        <end position="257"/>
    </location>
</feature>
<feature type="transmembrane region" description="Helical" evidence="7">
    <location>
        <begin position="269"/>
        <end position="290"/>
    </location>
</feature>
<dbReference type="AlphaFoldDB" id="A0A1W0WRZ3"/>
<keyword evidence="4" id="KW-0813">Transport</keyword>
<evidence type="ECO:0000256" key="1">
    <source>
        <dbReference type="ARBA" id="ARBA00004211"/>
    </source>
</evidence>
<dbReference type="InterPro" id="IPR006011">
    <property type="entry name" value="Syntaxin_N"/>
</dbReference>
<evidence type="ECO:0000256" key="2">
    <source>
        <dbReference type="ARBA" id="ARBA00009063"/>
    </source>
</evidence>
<dbReference type="GO" id="GO:0006836">
    <property type="term" value="P:neurotransmitter transport"/>
    <property type="evidence" value="ECO:0007669"/>
    <property type="project" value="UniProtKB-KW"/>
</dbReference>
<dbReference type="GO" id="GO:0005886">
    <property type="term" value="C:plasma membrane"/>
    <property type="evidence" value="ECO:0007669"/>
    <property type="project" value="TreeGrafter"/>
</dbReference>
<evidence type="ECO:0000313" key="9">
    <source>
        <dbReference type="EMBL" id="OQV17965.1"/>
    </source>
</evidence>
<keyword evidence="10" id="KW-1185">Reference proteome</keyword>
<dbReference type="PANTHER" id="PTHR19957:SF307">
    <property type="entry name" value="PROTEIN SSO1-RELATED"/>
    <property type="match status" value="1"/>
</dbReference>
<name>A0A1W0WRZ3_HYPEX</name>
<evidence type="ECO:0000256" key="7">
    <source>
        <dbReference type="SAM" id="Phobius"/>
    </source>
</evidence>
<organism evidence="9 10">
    <name type="scientific">Hypsibius exemplaris</name>
    <name type="common">Freshwater tardigrade</name>
    <dbReference type="NCBI Taxonomy" id="2072580"/>
    <lineage>
        <taxon>Eukaryota</taxon>
        <taxon>Metazoa</taxon>
        <taxon>Ecdysozoa</taxon>
        <taxon>Tardigrada</taxon>
        <taxon>Eutardigrada</taxon>
        <taxon>Parachela</taxon>
        <taxon>Hypsibioidea</taxon>
        <taxon>Hypsibiidae</taxon>
        <taxon>Hypsibius</taxon>
    </lineage>
</organism>
<dbReference type="Gene3D" id="1.20.5.110">
    <property type="match status" value="1"/>
</dbReference>
<keyword evidence="3 7" id="KW-0812">Transmembrane</keyword>
<sequence length="291" mass="33055">MPPKDRLAELQKGQKGKITSLPEVTILIREDAVEKFLEKVENVSQSIDLVESKIKAIKEIHSSILNSHSDSHQEKEEQERVMKQITQIATNIRNDMQGLQKEADKPGLSNFTFRMRKTHHSSLARRLVNVMDVYNTEQADYRQKCKARMKRQLAIVDPDGKPKTDEEMENLLESKNLQIFSQGILANSEKAKEALADVEARHQDILALERNIIQIKELFFEVANLVDAQNDTIDRLENNIELGVNKLNDAKDQMGDALIKQKKARKLKVCLLITVLVLLAILVIGLAVQFG</sequence>
<dbReference type="Proteomes" id="UP000192578">
    <property type="component" value="Unassembled WGS sequence"/>
</dbReference>
<dbReference type="GO" id="GO:0031201">
    <property type="term" value="C:SNARE complex"/>
    <property type="evidence" value="ECO:0007669"/>
    <property type="project" value="TreeGrafter"/>
</dbReference>
<evidence type="ECO:0000313" key="10">
    <source>
        <dbReference type="Proteomes" id="UP000192578"/>
    </source>
</evidence>
<comment type="subcellular location">
    <subcellularLocation>
        <location evidence="1">Membrane</location>
        <topology evidence="1">Single-pass type IV membrane protein</topology>
    </subcellularLocation>
</comment>
<dbReference type="SMART" id="SM00397">
    <property type="entry name" value="t_SNARE"/>
    <property type="match status" value="1"/>
</dbReference>
<dbReference type="Gene3D" id="1.20.58.70">
    <property type="match status" value="1"/>
</dbReference>
<dbReference type="InterPro" id="IPR010989">
    <property type="entry name" value="SNARE"/>
</dbReference>
<evidence type="ECO:0000256" key="3">
    <source>
        <dbReference type="ARBA" id="ARBA00022692"/>
    </source>
</evidence>
<dbReference type="GO" id="GO:0006906">
    <property type="term" value="P:vesicle fusion"/>
    <property type="evidence" value="ECO:0007669"/>
    <property type="project" value="TreeGrafter"/>
</dbReference>
<keyword evidence="4" id="KW-0532">Neurotransmitter transport</keyword>
<dbReference type="Pfam" id="PF00804">
    <property type="entry name" value="Syntaxin"/>
    <property type="match status" value="1"/>
</dbReference>
<evidence type="ECO:0000259" key="8">
    <source>
        <dbReference type="PROSITE" id="PS50192"/>
    </source>
</evidence>
<dbReference type="CDD" id="cd00179">
    <property type="entry name" value="SynN"/>
    <property type="match status" value="1"/>
</dbReference>
<evidence type="ECO:0000256" key="4">
    <source>
        <dbReference type="ARBA" id="ARBA00022775"/>
    </source>
</evidence>
<dbReference type="GO" id="GO:0005484">
    <property type="term" value="F:SNAP receptor activity"/>
    <property type="evidence" value="ECO:0007669"/>
    <property type="project" value="TreeGrafter"/>
</dbReference>
<dbReference type="GO" id="GO:0006887">
    <property type="term" value="P:exocytosis"/>
    <property type="evidence" value="ECO:0007669"/>
    <property type="project" value="TreeGrafter"/>
</dbReference>
<keyword evidence="5 7" id="KW-1133">Transmembrane helix</keyword>
<accession>A0A1W0WRZ3</accession>
<dbReference type="GO" id="GO:0048278">
    <property type="term" value="P:vesicle docking"/>
    <property type="evidence" value="ECO:0007669"/>
    <property type="project" value="TreeGrafter"/>
</dbReference>
<dbReference type="PROSITE" id="PS50192">
    <property type="entry name" value="T_SNARE"/>
    <property type="match status" value="1"/>
</dbReference>
<dbReference type="GO" id="GO:0006886">
    <property type="term" value="P:intracellular protein transport"/>
    <property type="evidence" value="ECO:0007669"/>
    <property type="project" value="TreeGrafter"/>
</dbReference>
<evidence type="ECO:0000256" key="5">
    <source>
        <dbReference type="ARBA" id="ARBA00022989"/>
    </source>
</evidence>
<protein>
    <submittedName>
        <fullName evidence="9">Syntaxin</fullName>
    </submittedName>
</protein>
<gene>
    <name evidence="9" type="ORF">BV898_07908</name>
</gene>
<dbReference type="InterPro" id="IPR045242">
    <property type="entry name" value="Syntaxin"/>
</dbReference>
<keyword evidence="6 7" id="KW-0472">Membrane</keyword>
<evidence type="ECO:0000256" key="6">
    <source>
        <dbReference type="ARBA" id="ARBA00023136"/>
    </source>
</evidence>
<dbReference type="PANTHER" id="PTHR19957">
    <property type="entry name" value="SYNTAXIN"/>
    <property type="match status" value="1"/>
</dbReference>
<reference evidence="10" key="1">
    <citation type="submission" date="2017-01" db="EMBL/GenBank/DDBJ databases">
        <title>Comparative genomics of anhydrobiosis in the tardigrade Hypsibius dujardini.</title>
        <authorList>
            <person name="Yoshida Y."/>
            <person name="Koutsovoulos G."/>
            <person name="Laetsch D."/>
            <person name="Stevens L."/>
            <person name="Kumar S."/>
            <person name="Horikawa D."/>
            <person name="Ishino K."/>
            <person name="Komine S."/>
            <person name="Tomita M."/>
            <person name="Blaxter M."/>
            <person name="Arakawa K."/>
        </authorList>
    </citation>
    <scope>NUCLEOTIDE SEQUENCE [LARGE SCALE GENOMIC DNA]</scope>
    <source>
        <strain evidence="10">Z151</strain>
    </source>
</reference>
<dbReference type="OrthoDB" id="10255013at2759"/>
<dbReference type="SMART" id="SM00503">
    <property type="entry name" value="SynN"/>
    <property type="match status" value="1"/>
</dbReference>
<dbReference type="EMBL" id="MTYJ01000054">
    <property type="protein sequence ID" value="OQV17965.1"/>
    <property type="molecule type" value="Genomic_DNA"/>
</dbReference>
<proteinExistence type="inferred from homology"/>
<dbReference type="GO" id="GO:0000149">
    <property type="term" value="F:SNARE binding"/>
    <property type="evidence" value="ECO:0007669"/>
    <property type="project" value="TreeGrafter"/>
</dbReference>
<dbReference type="SUPFAM" id="SSF47661">
    <property type="entry name" value="t-snare proteins"/>
    <property type="match status" value="1"/>
</dbReference>
<comment type="similarity">
    <text evidence="2">Belongs to the syntaxin family.</text>
</comment>
<dbReference type="InterPro" id="IPR000727">
    <property type="entry name" value="T_SNARE_dom"/>
</dbReference>
<dbReference type="GO" id="GO:0012505">
    <property type="term" value="C:endomembrane system"/>
    <property type="evidence" value="ECO:0007669"/>
    <property type="project" value="TreeGrafter"/>
</dbReference>
<dbReference type="Pfam" id="PF05739">
    <property type="entry name" value="SNARE"/>
    <property type="match status" value="1"/>
</dbReference>
<comment type="caution">
    <text evidence="9">The sequence shown here is derived from an EMBL/GenBank/DDBJ whole genome shotgun (WGS) entry which is preliminary data.</text>
</comment>